<dbReference type="AlphaFoldDB" id="A0A0A9ZA69"/>
<dbReference type="EMBL" id="GBHO01004919">
    <property type="protein sequence ID" value="JAG38685.1"/>
    <property type="molecule type" value="Transcribed_RNA"/>
</dbReference>
<evidence type="ECO:0000313" key="1">
    <source>
        <dbReference type="EMBL" id="JAG38685.1"/>
    </source>
</evidence>
<organism evidence="1">
    <name type="scientific">Lygus hesperus</name>
    <name type="common">Western plant bug</name>
    <dbReference type="NCBI Taxonomy" id="30085"/>
    <lineage>
        <taxon>Eukaryota</taxon>
        <taxon>Metazoa</taxon>
        <taxon>Ecdysozoa</taxon>
        <taxon>Arthropoda</taxon>
        <taxon>Hexapoda</taxon>
        <taxon>Insecta</taxon>
        <taxon>Pterygota</taxon>
        <taxon>Neoptera</taxon>
        <taxon>Paraneoptera</taxon>
        <taxon>Hemiptera</taxon>
        <taxon>Heteroptera</taxon>
        <taxon>Panheteroptera</taxon>
        <taxon>Cimicomorpha</taxon>
        <taxon>Miridae</taxon>
        <taxon>Mirini</taxon>
        <taxon>Lygus</taxon>
    </lineage>
</organism>
<feature type="non-terminal residue" evidence="1">
    <location>
        <position position="142"/>
    </location>
</feature>
<reference evidence="1" key="1">
    <citation type="journal article" date="2014" name="PLoS ONE">
        <title>Transcriptome-Based Identification of ABC Transporters in the Western Tarnished Plant Bug Lygus hesperus.</title>
        <authorList>
            <person name="Hull J.J."/>
            <person name="Chaney K."/>
            <person name="Geib S.M."/>
            <person name="Fabrick J.A."/>
            <person name="Brent C.S."/>
            <person name="Walsh D."/>
            <person name="Lavine L.C."/>
        </authorList>
    </citation>
    <scope>NUCLEOTIDE SEQUENCE</scope>
</reference>
<feature type="non-terminal residue" evidence="1">
    <location>
        <position position="1"/>
    </location>
</feature>
<proteinExistence type="predicted"/>
<gene>
    <name evidence="1" type="ORF">CM83_104610</name>
</gene>
<accession>A0A0A9ZA69</accession>
<sequence>KFGHFSQCCRTYKRINALNDDPANNFAQEQSDKAPNIDTVHYPTSESVFMVNSLTKSKQNNREDWIEMLVLPNNIKVGFKLDTGAQCNIINSEIAKKSKIHISPSLVTNIISYSNDRVSVLGECFVKVTSKKGTTHRFKFIV</sequence>
<reference evidence="1" key="2">
    <citation type="submission" date="2014-07" db="EMBL/GenBank/DDBJ databases">
        <authorList>
            <person name="Hull J."/>
        </authorList>
    </citation>
    <scope>NUCLEOTIDE SEQUENCE</scope>
</reference>
<protein>
    <submittedName>
        <fullName evidence="1">Uncharacterized protein</fullName>
    </submittedName>
</protein>
<name>A0A0A9ZA69_LYGHE</name>
<dbReference type="Gene3D" id="2.40.70.10">
    <property type="entry name" value="Acid Proteases"/>
    <property type="match status" value="1"/>
</dbReference>
<dbReference type="InterPro" id="IPR021109">
    <property type="entry name" value="Peptidase_aspartic_dom_sf"/>
</dbReference>
<dbReference type="SUPFAM" id="SSF50630">
    <property type="entry name" value="Acid proteases"/>
    <property type="match status" value="1"/>
</dbReference>